<gene>
    <name evidence="3" type="ORF">CAE01nite_25610</name>
</gene>
<dbReference type="CDD" id="cd01741">
    <property type="entry name" value="GATase1_1"/>
    <property type="match status" value="1"/>
</dbReference>
<dbReference type="RefSeq" id="WP_146905159.1">
    <property type="nucleotide sequence ID" value="NZ_BAAARM010000004.1"/>
</dbReference>
<dbReference type="InterPro" id="IPR017926">
    <property type="entry name" value="GATASE"/>
</dbReference>
<evidence type="ECO:0000313" key="4">
    <source>
        <dbReference type="Proteomes" id="UP000321181"/>
    </source>
</evidence>
<dbReference type="PROSITE" id="PS51273">
    <property type="entry name" value="GATASE_TYPE_1"/>
    <property type="match status" value="1"/>
</dbReference>
<comment type="caution">
    <text evidence="3">The sequence shown here is derived from an EMBL/GenBank/DDBJ whole genome shotgun (WGS) entry which is preliminary data.</text>
</comment>
<accession>A0A512DEG1</accession>
<proteinExistence type="predicted"/>
<evidence type="ECO:0000256" key="1">
    <source>
        <dbReference type="SAM" id="MobiDB-lite"/>
    </source>
</evidence>
<dbReference type="InterPro" id="IPR029062">
    <property type="entry name" value="Class_I_gatase-like"/>
</dbReference>
<dbReference type="Pfam" id="PF00117">
    <property type="entry name" value="GATase"/>
    <property type="match status" value="1"/>
</dbReference>
<dbReference type="InterPro" id="IPR044992">
    <property type="entry name" value="ChyE-like"/>
</dbReference>
<evidence type="ECO:0000259" key="2">
    <source>
        <dbReference type="Pfam" id="PF00117"/>
    </source>
</evidence>
<dbReference type="SUPFAM" id="SSF52317">
    <property type="entry name" value="Class I glutamine amidotransferase-like"/>
    <property type="match status" value="1"/>
</dbReference>
<feature type="compositionally biased region" description="Low complexity" evidence="1">
    <location>
        <begin position="1"/>
        <end position="13"/>
    </location>
</feature>
<dbReference type="Gene3D" id="3.40.50.880">
    <property type="match status" value="1"/>
</dbReference>
<evidence type="ECO:0000313" key="3">
    <source>
        <dbReference type="EMBL" id="GEO34836.1"/>
    </source>
</evidence>
<feature type="region of interest" description="Disordered" evidence="1">
    <location>
        <begin position="1"/>
        <end position="20"/>
    </location>
</feature>
<dbReference type="Proteomes" id="UP000321181">
    <property type="component" value="Unassembled WGS sequence"/>
</dbReference>
<protein>
    <recommendedName>
        <fullName evidence="2">Glutamine amidotransferase domain-containing protein</fullName>
    </recommendedName>
</protein>
<dbReference type="GO" id="GO:0005829">
    <property type="term" value="C:cytosol"/>
    <property type="evidence" value="ECO:0007669"/>
    <property type="project" value="TreeGrafter"/>
</dbReference>
<organism evidence="3 4">
    <name type="scientific">Cellulomonas aerilata</name>
    <dbReference type="NCBI Taxonomy" id="515326"/>
    <lineage>
        <taxon>Bacteria</taxon>
        <taxon>Bacillati</taxon>
        <taxon>Actinomycetota</taxon>
        <taxon>Actinomycetes</taxon>
        <taxon>Micrococcales</taxon>
        <taxon>Cellulomonadaceae</taxon>
        <taxon>Cellulomonas</taxon>
    </lineage>
</organism>
<sequence length="267" mass="27339">MSAHPGTTAATDRPAPDRPARTRVVTVVQHEDGVPLDLFEQWLAPARLRVVRAHDGDAVPTDPADVGDGLVVLGGTMDAYADDVAPWLPATRALLAATAGTQVPALGICLGAQLLAVAGGGRVEVAAAAGRESGVVDVTWSPRAADDELLGGLAAAGPAAAFPSMHADAVADLPPGAVLLGASDRYVQAFRLGSAWGLQFHPETSLGTFRRWAEHEPAVDSGDVVGRYTSRADELAATGRAVATAFAALVHRRAAARDAPAWSVASA</sequence>
<dbReference type="AlphaFoldDB" id="A0A512DEG1"/>
<name>A0A512DEG1_9CELL</name>
<keyword evidence="4" id="KW-1185">Reference proteome</keyword>
<reference evidence="3 4" key="1">
    <citation type="submission" date="2019-07" db="EMBL/GenBank/DDBJ databases">
        <title>Whole genome shotgun sequence of Cellulomonas aerilata NBRC 106308.</title>
        <authorList>
            <person name="Hosoyama A."/>
            <person name="Uohara A."/>
            <person name="Ohji S."/>
            <person name="Ichikawa N."/>
        </authorList>
    </citation>
    <scope>NUCLEOTIDE SEQUENCE [LARGE SCALE GENOMIC DNA]</scope>
    <source>
        <strain evidence="3 4">NBRC 106308</strain>
    </source>
</reference>
<dbReference type="PANTHER" id="PTHR42695:SF5">
    <property type="entry name" value="GLUTAMINE AMIDOTRANSFERASE YLR126C-RELATED"/>
    <property type="match status" value="1"/>
</dbReference>
<dbReference type="EMBL" id="BJYY01000016">
    <property type="protein sequence ID" value="GEO34836.1"/>
    <property type="molecule type" value="Genomic_DNA"/>
</dbReference>
<feature type="domain" description="Glutamine amidotransferase" evidence="2">
    <location>
        <begin position="63"/>
        <end position="209"/>
    </location>
</feature>
<dbReference type="PANTHER" id="PTHR42695">
    <property type="entry name" value="GLUTAMINE AMIDOTRANSFERASE YLR126C-RELATED"/>
    <property type="match status" value="1"/>
</dbReference>
<dbReference type="OrthoDB" id="5196541at2"/>